<sequence>MLIAQITDFHVGRIIETDNGPIDLYDRLVETIAHLSNLRPRPDLVVVSGDISNHGNEEDYIRAKTLLDTMALPYFVMPGNHDTRESLRKLFHDDGYLPNQGTFLQYTIEQYPLRLIMLDSLEVGAHHGMICDERLQWLNNKLTDAPERPTLIFMHHPPAKLQLPYQDGMRCFNGEKLAKIIENHNQILGIACGHTHRDSVANWANTVLFVTPSATFSYPLELRPVEDLTPRFEPACIRLFHWDNDTGLVSHLSFVGPYTNGLTEGVPTPAAN</sequence>
<evidence type="ECO:0000256" key="1">
    <source>
        <dbReference type="ARBA" id="ARBA00022723"/>
    </source>
</evidence>
<keyword evidence="3" id="KW-0408">Iron</keyword>
<proteinExistence type="inferred from homology"/>
<comment type="caution">
    <text evidence="6">The sequence shown here is derived from an EMBL/GenBank/DDBJ whole genome shotgun (WGS) entry which is preliminary data.</text>
</comment>
<dbReference type="InterPro" id="IPR004843">
    <property type="entry name" value="Calcineurin-like_PHP"/>
</dbReference>
<dbReference type="InterPro" id="IPR026575">
    <property type="entry name" value="GpdQ/CpdA-like"/>
</dbReference>
<reference evidence="6 7" key="1">
    <citation type="submission" date="2015-03" db="EMBL/GenBank/DDBJ databases">
        <title>Genome sequence of Kiloniella sp. P1-1, isolated from the gut microflora of Pacific white shrimp, Penaeus vannamei.</title>
        <authorList>
            <person name="Shao Z."/>
            <person name="Wang L."/>
            <person name="Li X."/>
        </authorList>
    </citation>
    <scope>NUCLEOTIDE SEQUENCE [LARGE SCALE GENOMIC DNA]</scope>
    <source>
        <strain evidence="6 7">P1-1</strain>
    </source>
</reference>
<organism evidence="6 7">
    <name type="scientific">Kiloniella litopenaei</name>
    <dbReference type="NCBI Taxonomy" id="1549748"/>
    <lineage>
        <taxon>Bacteria</taxon>
        <taxon>Pseudomonadati</taxon>
        <taxon>Pseudomonadota</taxon>
        <taxon>Alphaproteobacteria</taxon>
        <taxon>Rhodospirillales</taxon>
        <taxon>Kiloniellaceae</taxon>
        <taxon>Kiloniella</taxon>
    </lineage>
</organism>
<comment type="similarity">
    <text evidence="4">Belongs to the cyclic nucleotide phosphodiesterase class-III family.</text>
</comment>
<dbReference type="PANTHER" id="PTHR42988:SF2">
    <property type="entry name" value="CYCLIC NUCLEOTIDE PHOSPHODIESTERASE CBUA0032-RELATED"/>
    <property type="match status" value="1"/>
</dbReference>
<dbReference type="InterPro" id="IPR050884">
    <property type="entry name" value="CNP_phosphodiesterase-III"/>
</dbReference>
<evidence type="ECO:0000256" key="4">
    <source>
        <dbReference type="ARBA" id="ARBA00025742"/>
    </source>
</evidence>
<dbReference type="STRING" id="1549748.WH95_18280"/>
<dbReference type="InterPro" id="IPR042283">
    <property type="entry name" value="GpdQ_catalytic"/>
</dbReference>
<feature type="domain" description="Calcineurin-like phosphoesterase" evidence="5">
    <location>
        <begin position="1"/>
        <end position="197"/>
    </location>
</feature>
<keyword evidence="2" id="KW-0378">Hydrolase</keyword>
<name>A0A0M2R4M9_9PROT</name>
<dbReference type="InterPro" id="IPR042281">
    <property type="entry name" value="GpdQ_beta-strand"/>
</dbReference>
<keyword evidence="7" id="KW-1185">Reference proteome</keyword>
<dbReference type="RefSeq" id="WP_046509826.1">
    <property type="nucleotide sequence ID" value="NZ_LANI01000032.1"/>
</dbReference>
<accession>A0A0M2R4M9</accession>
<dbReference type="InterPro" id="IPR029052">
    <property type="entry name" value="Metallo-depent_PP-like"/>
</dbReference>
<evidence type="ECO:0000259" key="5">
    <source>
        <dbReference type="Pfam" id="PF00149"/>
    </source>
</evidence>
<dbReference type="GO" id="GO:0046872">
    <property type="term" value="F:metal ion binding"/>
    <property type="evidence" value="ECO:0007669"/>
    <property type="project" value="UniProtKB-KW"/>
</dbReference>
<protein>
    <recommendedName>
        <fullName evidence="5">Calcineurin-like phosphoesterase domain-containing protein</fullName>
    </recommendedName>
</protein>
<gene>
    <name evidence="6" type="ORF">WH95_18280</name>
</gene>
<keyword evidence="1" id="KW-0479">Metal-binding</keyword>
<dbReference type="PANTHER" id="PTHR42988">
    <property type="entry name" value="PHOSPHOHYDROLASE"/>
    <property type="match status" value="1"/>
</dbReference>
<evidence type="ECO:0000256" key="3">
    <source>
        <dbReference type="ARBA" id="ARBA00023004"/>
    </source>
</evidence>
<dbReference type="Gene3D" id="3.30.750.180">
    <property type="entry name" value="GpdQ, beta-strand dimerisation domain"/>
    <property type="match status" value="1"/>
</dbReference>
<dbReference type="CDD" id="cd07402">
    <property type="entry name" value="MPP_GpdQ"/>
    <property type="match status" value="1"/>
</dbReference>
<dbReference type="OrthoDB" id="651281at2"/>
<evidence type="ECO:0000313" key="6">
    <source>
        <dbReference type="EMBL" id="KKJ75399.1"/>
    </source>
</evidence>
<dbReference type="Pfam" id="PF00149">
    <property type="entry name" value="Metallophos"/>
    <property type="match status" value="1"/>
</dbReference>
<evidence type="ECO:0000313" key="7">
    <source>
        <dbReference type="Proteomes" id="UP000034491"/>
    </source>
</evidence>
<dbReference type="Proteomes" id="UP000034491">
    <property type="component" value="Unassembled WGS sequence"/>
</dbReference>
<evidence type="ECO:0000256" key="2">
    <source>
        <dbReference type="ARBA" id="ARBA00022801"/>
    </source>
</evidence>
<dbReference type="AlphaFoldDB" id="A0A0M2R4M9"/>
<dbReference type="SUPFAM" id="SSF56300">
    <property type="entry name" value="Metallo-dependent phosphatases"/>
    <property type="match status" value="1"/>
</dbReference>
<dbReference type="Gene3D" id="3.60.21.40">
    <property type="entry name" value="GpdQ, catalytic alpha/beta sandwich domain"/>
    <property type="match status" value="1"/>
</dbReference>
<dbReference type="GO" id="GO:0004112">
    <property type="term" value="F:cyclic-nucleotide phosphodiesterase activity"/>
    <property type="evidence" value="ECO:0007669"/>
    <property type="project" value="InterPro"/>
</dbReference>
<dbReference type="EMBL" id="LANI01000032">
    <property type="protein sequence ID" value="KKJ75399.1"/>
    <property type="molecule type" value="Genomic_DNA"/>
</dbReference>